<keyword evidence="5" id="KW-1185">Reference proteome</keyword>
<dbReference type="PROSITE" id="PS50835">
    <property type="entry name" value="IG_LIKE"/>
    <property type="match status" value="1"/>
</dbReference>
<dbReference type="SUPFAM" id="SSF48726">
    <property type="entry name" value="Immunoglobulin"/>
    <property type="match status" value="1"/>
</dbReference>
<dbReference type="InterPro" id="IPR036179">
    <property type="entry name" value="Ig-like_dom_sf"/>
</dbReference>
<accession>A0A2P4TEU9</accession>
<dbReference type="InterPro" id="IPR013783">
    <property type="entry name" value="Ig-like_fold"/>
</dbReference>
<feature type="non-terminal residue" evidence="4">
    <location>
        <position position="1"/>
    </location>
</feature>
<dbReference type="InterPro" id="IPR003599">
    <property type="entry name" value="Ig_sub"/>
</dbReference>
<dbReference type="GO" id="GO:0055010">
    <property type="term" value="P:ventricular cardiac muscle tissue morphogenesis"/>
    <property type="evidence" value="ECO:0007669"/>
    <property type="project" value="TreeGrafter"/>
</dbReference>
<evidence type="ECO:0000259" key="3">
    <source>
        <dbReference type="PROSITE" id="PS50835"/>
    </source>
</evidence>
<dbReference type="GO" id="GO:0031430">
    <property type="term" value="C:M band"/>
    <property type="evidence" value="ECO:0007669"/>
    <property type="project" value="TreeGrafter"/>
</dbReference>
<dbReference type="SMART" id="SM00409">
    <property type="entry name" value="IG"/>
    <property type="match status" value="1"/>
</dbReference>
<feature type="domain" description="Ig-like" evidence="3">
    <location>
        <begin position="46"/>
        <end position="161"/>
    </location>
</feature>
<keyword evidence="1" id="KW-0677">Repeat</keyword>
<dbReference type="Gene3D" id="2.60.40.10">
    <property type="entry name" value="Immunoglobulins"/>
    <property type="match status" value="1"/>
</dbReference>
<reference evidence="4 5" key="1">
    <citation type="submission" date="2018-01" db="EMBL/GenBank/DDBJ databases">
        <title>Comparison of the Chinese Bamboo Partridge and Red Junglefowl genome sequences highlights the importance of demography in genome evolution.</title>
        <authorList>
            <person name="Tiley G.P."/>
            <person name="Kimball R.T."/>
            <person name="Braun E.L."/>
            <person name="Burleigh J.G."/>
        </authorList>
    </citation>
    <scope>NUCLEOTIDE SEQUENCE [LARGE SCALE GENOMIC DNA]</scope>
    <source>
        <strain evidence="4">RTK389</strain>
        <tissue evidence="4">Blood</tissue>
    </source>
</reference>
<dbReference type="InterPro" id="IPR050964">
    <property type="entry name" value="Striated_Muscle_Regulatory"/>
</dbReference>
<name>A0A2P4TEU9_BAMTH</name>
<proteinExistence type="predicted"/>
<dbReference type="InterPro" id="IPR013098">
    <property type="entry name" value="Ig_I-set"/>
</dbReference>
<comment type="caution">
    <text evidence="4">The sequence shown here is derived from an EMBL/GenBank/DDBJ whole genome shotgun (WGS) entry which is preliminary data.</text>
</comment>
<dbReference type="Pfam" id="PF07679">
    <property type="entry name" value="I-set"/>
    <property type="match status" value="1"/>
</dbReference>
<protein>
    <recommendedName>
        <fullName evidence="3">Ig-like domain-containing protein</fullName>
    </recommendedName>
</protein>
<gene>
    <name evidence="4" type="ORF">CIB84_001354</name>
</gene>
<evidence type="ECO:0000313" key="4">
    <source>
        <dbReference type="EMBL" id="POI34893.1"/>
    </source>
</evidence>
<dbReference type="Proteomes" id="UP000237246">
    <property type="component" value="Unassembled WGS sequence"/>
</dbReference>
<organism evidence="4 5">
    <name type="scientific">Bambusicola thoracicus</name>
    <name type="common">Chinese bamboo-partridge</name>
    <name type="synonym">Perdix thoracica</name>
    <dbReference type="NCBI Taxonomy" id="9083"/>
    <lineage>
        <taxon>Eukaryota</taxon>
        <taxon>Metazoa</taxon>
        <taxon>Chordata</taxon>
        <taxon>Craniata</taxon>
        <taxon>Vertebrata</taxon>
        <taxon>Euteleostomi</taxon>
        <taxon>Archelosauria</taxon>
        <taxon>Archosauria</taxon>
        <taxon>Dinosauria</taxon>
        <taxon>Saurischia</taxon>
        <taxon>Theropoda</taxon>
        <taxon>Coelurosauria</taxon>
        <taxon>Aves</taxon>
        <taxon>Neognathae</taxon>
        <taxon>Galloanserae</taxon>
        <taxon>Galliformes</taxon>
        <taxon>Phasianidae</taxon>
        <taxon>Perdicinae</taxon>
        <taxon>Bambusicola</taxon>
    </lineage>
</organism>
<dbReference type="EMBL" id="PPHD01001072">
    <property type="protein sequence ID" value="POI34893.1"/>
    <property type="molecule type" value="Genomic_DNA"/>
</dbReference>
<dbReference type="PANTHER" id="PTHR13817">
    <property type="entry name" value="TITIN"/>
    <property type="match status" value="1"/>
</dbReference>
<feature type="region of interest" description="Disordered" evidence="2">
    <location>
        <begin position="1"/>
        <end position="26"/>
    </location>
</feature>
<dbReference type="OrthoDB" id="9370994at2759"/>
<dbReference type="GO" id="GO:0032036">
    <property type="term" value="F:myosin heavy chain binding"/>
    <property type="evidence" value="ECO:0007669"/>
    <property type="project" value="TreeGrafter"/>
</dbReference>
<sequence length="225" mass="24313">KSEPVAPAEASPAPAASELPAPPVESNQNPEVILVFDAVPPAETQPEEPVDPIGLFVTRPQDGEVTVGGNITFTAKVAGESLLKKPSVKWFKGKWVDLASKVGKHLQLHDNYDRNNKVYTFEMEIIEANMTFAGGYRCEVSTKDKFDSSNFNLIVNEAPVSGEMDIRSAFRRTSLAGGGRRMTSAFLSTEGLEESGELNFSALLKKSGICLALVTSETTKPPQEV</sequence>
<dbReference type="PANTHER" id="PTHR13817:SF20">
    <property type="entry name" value="MYOSIN-BINDING PROTEIN C, CARDIAC-TYPE"/>
    <property type="match status" value="1"/>
</dbReference>
<dbReference type="GO" id="GO:0045214">
    <property type="term" value="P:sarcomere organization"/>
    <property type="evidence" value="ECO:0007669"/>
    <property type="project" value="TreeGrafter"/>
</dbReference>
<feature type="compositionally biased region" description="Low complexity" evidence="2">
    <location>
        <begin position="1"/>
        <end position="19"/>
    </location>
</feature>
<evidence type="ECO:0000256" key="2">
    <source>
        <dbReference type="SAM" id="MobiDB-lite"/>
    </source>
</evidence>
<evidence type="ECO:0000313" key="5">
    <source>
        <dbReference type="Proteomes" id="UP000237246"/>
    </source>
</evidence>
<dbReference type="AlphaFoldDB" id="A0A2P4TEU9"/>
<evidence type="ECO:0000256" key="1">
    <source>
        <dbReference type="ARBA" id="ARBA00022737"/>
    </source>
</evidence>
<dbReference type="FunFam" id="2.60.40.10:FF:000111">
    <property type="entry name" value="Myosin-binding protein C, slow type"/>
    <property type="match status" value="1"/>
</dbReference>
<dbReference type="InterPro" id="IPR007110">
    <property type="entry name" value="Ig-like_dom"/>
</dbReference>